<evidence type="ECO:0000313" key="3">
    <source>
        <dbReference type="Proteomes" id="UP000241762"/>
    </source>
</evidence>
<evidence type="ECO:0000313" key="2">
    <source>
        <dbReference type="EMBL" id="AVP87929.1"/>
    </source>
</evidence>
<protein>
    <recommendedName>
        <fullName evidence="1">AbiEi antitoxin C-terminal domain-containing protein</fullName>
    </recommendedName>
</protein>
<dbReference type="EMBL" id="CP027845">
    <property type="protein sequence ID" value="AVP87929.1"/>
    <property type="molecule type" value="Genomic_DNA"/>
</dbReference>
<accession>A0A2P1P9I1</accession>
<keyword evidence="3" id="KW-1185">Reference proteome</keyword>
<name>A0A2P1P9I1_9RICK</name>
<dbReference type="RefSeq" id="WP_106874765.1">
    <property type="nucleotide sequence ID" value="NZ_CP027845.1"/>
</dbReference>
<feature type="domain" description="AbiEi antitoxin C-terminal" evidence="1">
    <location>
        <begin position="66"/>
        <end position="209"/>
    </location>
</feature>
<dbReference type="Pfam" id="PF09407">
    <property type="entry name" value="AbiEi_1"/>
    <property type="match status" value="1"/>
</dbReference>
<dbReference type="KEGG" id="ptc:phytr_10010"/>
<proteinExistence type="predicted"/>
<dbReference type="OrthoDB" id="42441at2"/>
<reference evidence="2 3" key="1">
    <citation type="submission" date="2018-03" db="EMBL/GenBank/DDBJ databases">
        <title>A gene transfer event suggests a long-term partnership between eustigmatophyte algae and a novel lineage of endosymbiotic bacteria.</title>
        <authorList>
            <person name="Yurchenko T."/>
            <person name="Sevcikova T."/>
            <person name="Pribyl P."/>
            <person name="El Karkouri K."/>
            <person name="Klimes V."/>
            <person name="Amaral R."/>
            <person name="Zbrankova V."/>
            <person name="Kim E."/>
            <person name="Raoult D."/>
            <person name="Santos L.M.A."/>
            <person name="Elias M."/>
        </authorList>
    </citation>
    <scope>NUCLEOTIDE SEQUENCE [LARGE SCALE GENOMIC DNA]</scope>
    <source>
        <strain evidence="2">CCALA 838</strain>
    </source>
</reference>
<dbReference type="AlphaFoldDB" id="A0A2P1P9I1"/>
<organism evidence="2 3">
    <name type="scientific">Candidatus Phycorickettsia trachydisci</name>
    <dbReference type="NCBI Taxonomy" id="2115978"/>
    <lineage>
        <taxon>Bacteria</taxon>
        <taxon>Pseudomonadati</taxon>
        <taxon>Pseudomonadota</taxon>
        <taxon>Alphaproteobacteria</taxon>
        <taxon>Rickettsiales</taxon>
        <taxon>Rickettsiaceae</taxon>
        <taxon>Candidatus Phycorickettsia</taxon>
    </lineage>
</organism>
<sequence>MFREYLDHLLSKGQSSFTFQEITNDLNLSINSTKSGLYRLKNKGQIITPAKGLYVIVPPERIHQGCIPAEELIPILMKYLRLDYYVSLLSAGLFHGATHQKPNCFQVVTNKQIKHPLKFGVVKLEMIYKKHLSNLPLQDFTVRTGYLKVASPELVIFDLFQYTSKSGGLNHIATVLSELILAVDPVKLIELANQIGQKAWLQRLGFILEQIESMEEDKKLKVIEVLEKYLDDKTTSFIPIAKEITTIGYPRIAKWKIIANTTIESDL</sequence>
<gene>
    <name evidence="2" type="ORF">phytr_10010</name>
</gene>
<dbReference type="InterPro" id="IPR018547">
    <property type="entry name" value="AbiEi_C"/>
</dbReference>
<evidence type="ECO:0000259" key="1">
    <source>
        <dbReference type="Pfam" id="PF09407"/>
    </source>
</evidence>
<dbReference type="Proteomes" id="UP000241762">
    <property type="component" value="Chromosome"/>
</dbReference>